<sequence>MAKLFSHILCCINDSSLPDLTLALTPIAATRAPLKPHSIYLFLYNHHQRRRSRHPCLYYRCTYCTKAFLQVRSRGHSGLNSKGRFNLYLAPADGSILQTRNRYNSLGFAPEDISLVPPRKYTNKRLCCARSGVGTHPLGKHPPCSAEPLLTVQCPTNILCQVRPIKRPMPPT</sequence>
<dbReference type="Proteomes" id="UP000235371">
    <property type="component" value="Unassembled WGS sequence"/>
</dbReference>
<dbReference type="GeneID" id="36588842"/>
<keyword evidence="2" id="KW-1185">Reference proteome</keyword>
<evidence type="ECO:0000313" key="2">
    <source>
        <dbReference type="Proteomes" id="UP000235371"/>
    </source>
</evidence>
<proteinExistence type="predicted"/>
<reference evidence="1 2" key="1">
    <citation type="submission" date="2016-04" db="EMBL/GenBank/DDBJ databases">
        <title>A degradative enzymes factory behind the ericoid mycorrhizal symbiosis.</title>
        <authorList>
            <consortium name="DOE Joint Genome Institute"/>
            <person name="Martino E."/>
            <person name="Morin E."/>
            <person name="Grelet G."/>
            <person name="Kuo A."/>
            <person name="Kohler A."/>
            <person name="Daghino S."/>
            <person name="Barry K."/>
            <person name="Choi C."/>
            <person name="Cichocki N."/>
            <person name="Clum A."/>
            <person name="Copeland A."/>
            <person name="Hainaut M."/>
            <person name="Haridas S."/>
            <person name="Labutti K."/>
            <person name="Lindquist E."/>
            <person name="Lipzen A."/>
            <person name="Khouja H.-R."/>
            <person name="Murat C."/>
            <person name="Ohm R."/>
            <person name="Olson A."/>
            <person name="Spatafora J."/>
            <person name="Veneault-Fourrey C."/>
            <person name="Henrissat B."/>
            <person name="Grigoriev I."/>
            <person name="Martin F."/>
            <person name="Perotto S."/>
        </authorList>
    </citation>
    <scope>NUCLEOTIDE SEQUENCE [LARGE SCALE GENOMIC DNA]</scope>
    <source>
        <strain evidence="1 2">E</strain>
    </source>
</reference>
<evidence type="ECO:0000313" key="1">
    <source>
        <dbReference type="EMBL" id="PMD57131.1"/>
    </source>
</evidence>
<dbReference type="AlphaFoldDB" id="A0A2J6T289"/>
<protein>
    <submittedName>
        <fullName evidence="1">Uncharacterized protein</fullName>
    </submittedName>
</protein>
<organism evidence="1 2">
    <name type="scientific">Hyaloscypha bicolor E</name>
    <dbReference type="NCBI Taxonomy" id="1095630"/>
    <lineage>
        <taxon>Eukaryota</taxon>
        <taxon>Fungi</taxon>
        <taxon>Dikarya</taxon>
        <taxon>Ascomycota</taxon>
        <taxon>Pezizomycotina</taxon>
        <taxon>Leotiomycetes</taxon>
        <taxon>Helotiales</taxon>
        <taxon>Hyaloscyphaceae</taxon>
        <taxon>Hyaloscypha</taxon>
        <taxon>Hyaloscypha bicolor</taxon>
    </lineage>
</organism>
<name>A0A2J6T289_9HELO</name>
<dbReference type="EMBL" id="KZ613847">
    <property type="protein sequence ID" value="PMD57131.1"/>
    <property type="molecule type" value="Genomic_DNA"/>
</dbReference>
<dbReference type="RefSeq" id="XP_024734035.1">
    <property type="nucleotide sequence ID" value="XM_024880765.1"/>
</dbReference>
<accession>A0A2J6T289</accession>
<dbReference type="InParanoid" id="A0A2J6T289"/>
<gene>
    <name evidence="1" type="ORF">K444DRAFT_615594</name>
</gene>